<evidence type="ECO:0000256" key="3">
    <source>
        <dbReference type="ARBA" id="ARBA00012356"/>
    </source>
</evidence>
<comment type="similarity">
    <text evidence="2 14 16">Belongs to the thiolase-like superfamily. Beta-ketoacyl-ACP synthases family.</text>
</comment>
<sequence length="419" mass="44116">MSTSPDRRRIVVTGLGMVSPLGNTVEDTWAALVAGESGAGPITQFDSTDYPVHFACEVKGLEVTDYVDYKASRRMDRVTHLALAAARQAQADSGLDVRPIAERVGAAVATGIGGLKSFEACVDQLKARGPDRVNPFSIVQIIPNLAAGWVSIELGTRGPLLSQCTACAASNMAIGDGMDAIRLGRADVMFCGGTEAPVTQVGIAGFGAMRAISRRNDDPERASRPFDGERDGFVMGEASAMVVIEELEHARARGAKIYAELLGYGVSSDANHVSDPDPTGENPARALRMAFADAGIEAEDVGYVNAHGTSTPAGDAGETRVLKVALGEDKAYRTPISSTKGATGHCLGAAGAVEAIFTILALERGILPPTINQTTPDPECDLDYIPNEARHEQVEIGVSNSFGFGGHNACLVFRRWRGD</sequence>
<dbReference type="InterPro" id="IPR000794">
    <property type="entry name" value="Beta-ketoacyl_synthase"/>
</dbReference>
<name>A0A7M2YX57_9ACTN</name>
<keyword evidence="10 14" id="KW-0012">Acyltransferase</keyword>
<evidence type="ECO:0000256" key="4">
    <source>
        <dbReference type="ARBA" id="ARBA00014657"/>
    </source>
</evidence>
<dbReference type="PROSITE" id="PS52004">
    <property type="entry name" value="KS3_2"/>
    <property type="match status" value="1"/>
</dbReference>
<evidence type="ECO:0000256" key="8">
    <source>
        <dbReference type="ARBA" id="ARBA00023098"/>
    </source>
</evidence>
<evidence type="ECO:0000256" key="1">
    <source>
        <dbReference type="ARBA" id="ARBA00005194"/>
    </source>
</evidence>
<dbReference type="SMART" id="SM00825">
    <property type="entry name" value="PKS_KS"/>
    <property type="match status" value="1"/>
</dbReference>
<dbReference type="Proteomes" id="UP000254134">
    <property type="component" value="Unassembled WGS sequence"/>
</dbReference>
<keyword evidence="7" id="KW-0276">Fatty acid metabolism</keyword>
<comment type="catalytic activity">
    <reaction evidence="12 14">
        <text>(9Z)-hexadecenoyl-[ACP] + malonyl-[ACP] + H(+) = 3-oxo-(11Z)-octadecenoyl-[ACP] + holo-[ACP] + CO2</text>
        <dbReference type="Rhea" id="RHEA:55040"/>
        <dbReference type="Rhea" id="RHEA-COMP:9623"/>
        <dbReference type="Rhea" id="RHEA-COMP:9685"/>
        <dbReference type="Rhea" id="RHEA-COMP:10800"/>
        <dbReference type="Rhea" id="RHEA-COMP:14074"/>
        <dbReference type="ChEBI" id="CHEBI:15378"/>
        <dbReference type="ChEBI" id="CHEBI:16526"/>
        <dbReference type="ChEBI" id="CHEBI:64479"/>
        <dbReference type="ChEBI" id="CHEBI:78449"/>
        <dbReference type="ChEBI" id="CHEBI:83989"/>
        <dbReference type="ChEBI" id="CHEBI:138538"/>
        <dbReference type="EC" id="2.3.1.179"/>
    </reaction>
</comment>
<evidence type="ECO:0000259" key="17">
    <source>
        <dbReference type="PROSITE" id="PS52004"/>
    </source>
</evidence>
<keyword evidence="9 14" id="KW-0275">Fatty acid biosynthesis</keyword>
<evidence type="ECO:0000256" key="2">
    <source>
        <dbReference type="ARBA" id="ARBA00008467"/>
    </source>
</evidence>
<dbReference type="UniPathway" id="UPA00094"/>
<evidence type="ECO:0000256" key="13">
    <source>
        <dbReference type="ARBA" id="ARBA00047659"/>
    </source>
</evidence>
<dbReference type="NCBIfam" id="TIGR03150">
    <property type="entry name" value="fabF"/>
    <property type="match status" value="1"/>
</dbReference>
<dbReference type="GO" id="GO:0006633">
    <property type="term" value="P:fatty acid biosynthetic process"/>
    <property type="evidence" value="ECO:0007669"/>
    <property type="project" value="UniProtKB-UniRule"/>
</dbReference>
<evidence type="ECO:0000256" key="14">
    <source>
        <dbReference type="PIRNR" id="PIRNR000447"/>
    </source>
</evidence>
<comment type="catalytic activity">
    <reaction evidence="13 14">
        <text>a fatty acyl-[ACP] + malonyl-[ACP] + H(+) = a 3-oxoacyl-[ACP] + holo-[ACP] + CO2</text>
        <dbReference type="Rhea" id="RHEA:22836"/>
        <dbReference type="Rhea" id="RHEA-COMP:9623"/>
        <dbReference type="Rhea" id="RHEA-COMP:9685"/>
        <dbReference type="Rhea" id="RHEA-COMP:9916"/>
        <dbReference type="Rhea" id="RHEA-COMP:14125"/>
        <dbReference type="ChEBI" id="CHEBI:15378"/>
        <dbReference type="ChEBI" id="CHEBI:16526"/>
        <dbReference type="ChEBI" id="CHEBI:64479"/>
        <dbReference type="ChEBI" id="CHEBI:78449"/>
        <dbReference type="ChEBI" id="CHEBI:78776"/>
        <dbReference type="ChEBI" id="CHEBI:138651"/>
    </reaction>
</comment>
<protein>
    <recommendedName>
        <fullName evidence="4 14">3-oxoacyl-[acyl-carrier-protein] synthase 2</fullName>
        <ecNumber evidence="3 14">2.3.1.179</ecNumber>
    </recommendedName>
</protein>
<reference evidence="19" key="2">
    <citation type="journal article" date="2019" name="MicrobiologyOpen">
        <title>High-quality draft genome sequence of Gaiella occulta isolated from a 150 meter deep mineral water borehole and comparison with the genome sequences of other deep-branching lineages of the phylum Actinobacteria.</title>
        <authorList>
            <person name="Severino R."/>
            <person name="Froufe H.J.C."/>
            <person name="Barroso C."/>
            <person name="Albuquerque L."/>
            <person name="Lobo-da-Cunha A."/>
            <person name="da Costa M.S."/>
            <person name="Egas C."/>
        </authorList>
    </citation>
    <scope>NUCLEOTIDE SEQUENCE [LARGE SCALE GENOMIC DNA]</scope>
    <source>
        <strain evidence="19">F2-233</strain>
    </source>
</reference>
<organism evidence="18 19">
    <name type="scientific">Gaiella occulta</name>
    <dbReference type="NCBI Taxonomy" id="1002870"/>
    <lineage>
        <taxon>Bacteria</taxon>
        <taxon>Bacillati</taxon>
        <taxon>Actinomycetota</taxon>
        <taxon>Thermoleophilia</taxon>
        <taxon>Gaiellales</taxon>
        <taxon>Gaiellaceae</taxon>
        <taxon>Gaiella</taxon>
    </lineage>
</organism>
<dbReference type="EMBL" id="QQZY01000005">
    <property type="protein sequence ID" value="RDI74067.1"/>
    <property type="molecule type" value="Genomic_DNA"/>
</dbReference>
<dbReference type="NCBIfam" id="NF005589">
    <property type="entry name" value="PRK07314.1"/>
    <property type="match status" value="1"/>
</dbReference>
<keyword evidence="8" id="KW-0443">Lipid metabolism</keyword>
<evidence type="ECO:0000313" key="18">
    <source>
        <dbReference type="EMBL" id="RDI74067.1"/>
    </source>
</evidence>
<keyword evidence="6 14" id="KW-0808">Transferase</keyword>
<dbReference type="RefSeq" id="WP_220150576.1">
    <property type="nucleotide sequence ID" value="NZ_QQZY01000005.1"/>
</dbReference>
<keyword evidence="19" id="KW-1185">Reference proteome</keyword>
<evidence type="ECO:0000256" key="11">
    <source>
        <dbReference type="ARBA" id="ARBA00024006"/>
    </source>
</evidence>
<dbReference type="EC" id="2.3.1.179" evidence="3 14"/>
<dbReference type="PIRSF" id="PIRSF000447">
    <property type="entry name" value="KAS_II"/>
    <property type="match status" value="1"/>
</dbReference>
<evidence type="ECO:0000256" key="10">
    <source>
        <dbReference type="ARBA" id="ARBA00023315"/>
    </source>
</evidence>
<dbReference type="CDD" id="cd00834">
    <property type="entry name" value="KAS_I_II"/>
    <property type="match status" value="1"/>
</dbReference>
<dbReference type="PANTHER" id="PTHR11712:SF336">
    <property type="entry name" value="3-OXOACYL-[ACYL-CARRIER-PROTEIN] SYNTHASE, MITOCHONDRIAL"/>
    <property type="match status" value="1"/>
</dbReference>
<accession>A0A7M2YX57</accession>
<dbReference type="FunFam" id="3.40.47.10:FF:000009">
    <property type="entry name" value="3-oxoacyl-[acyl-carrier-protein] synthase 2"/>
    <property type="match status" value="1"/>
</dbReference>
<feature type="domain" description="Ketosynthase family 3 (KS3)" evidence="17">
    <location>
        <begin position="7"/>
        <end position="415"/>
    </location>
</feature>
<dbReference type="SUPFAM" id="SSF53901">
    <property type="entry name" value="Thiolase-like"/>
    <property type="match status" value="2"/>
</dbReference>
<evidence type="ECO:0000313" key="19">
    <source>
        <dbReference type="Proteomes" id="UP000254134"/>
    </source>
</evidence>
<dbReference type="Gene3D" id="3.40.47.10">
    <property type="match status" value="1"/>
</dbReference>
<proteinExistence type="inferred from homology"/>
<evidence type="ECO:0000256" key="5">
    <source>
        <dbReference type="ARBA" id="ARBA00022516"/>
    </source>
</evidence>
<gene>
    <name evidence="18" type="ORF">Gocc_2164</name>
</gene>
<dbReference type="Pfam" id="PF00109">
    <property type="entry name" value="ketoacyl-synt"/>
    <property type="match status" value="1"/>
</dbReference>
<dbReference type="InterPro" id="IPR017568">
    <property type="entry name" value="3-oxoacyl-ACP_synth-2"/>
</dbReference>
<evidence type="ECO:0000256" key="12">
    <source>
        <dbReference type="ARBA" id="ARBA00047318"/>
    </source>
</evidence>
<comment type="pathway">
    <text evidence="1 14">Lipid metabolism; fatty acid biosynthesis.</text>
</comment>
<dbReference type="InterPro" id="IPR014030">
    <property type="entry name" value="Ketoacyl_synth_N"/>
</dbReference>
<dbReference type="InterPro" id="IPR020841">
    <property type="entry name" value="PKS_Beta-ketoAc_synthase_dom"/>
</dbReference>
<dbReference type="InterPro" id="IPR016039">
    <property type="entry name" value="Thiolase-like"/>
</dbReference>
<dbReference type="GO" id="GO:0004315">
    <property type="term" value="F:3-oxoacyl-[acyl-carrier-protein] synthase activity"/>
    <property type="evidence" value="ECO:0007669"/>
    <property type="project" value="UniProtKB-UniRule"/>
</dbReference>
<evidence type="ECO:0000256" key="16">
    <source>
        <dbReference type="RuleBase" id="RU003694"/>
    </source>
</evidence>
<dbReference type="AlphaFoldDB" id="A0A7M2YX57"/>
<evidence type="ECO:0000256" key="6">
    <source>
        <dbReference type="ARBA" id="ARBA00022679"/>
    </source>
</evidence>
<dbReference type="Pfam" id="PF02801">
    <property type="entry name" value="Ketoacyl-synt_C"/>
    <property type="match status" value="1"/>
</dbReference>
<dbReference type="GO" id="GO:0005829">
    <property type="term" value="C:cytosol"/>
    <property type="evidence" value="ECO:0007669"/>
    <property type="project" value="TreeGrafter"/>
</dbReference>
<dbReference type="PANTHER" id="PTHR11712">
    <property type="entry name" value="POLYKETIDE SYNTHASE-RELATED"/>
    <property type="match status" value="1"/>
</dbReference>
<comment type="function">
    <text evidence="11 14">Involved in the type II fatty acid elongation cycle. Catalyzes the elongation of a wide range of acyl-ACP by the addition of two carbons from malonyl-ACP to an acyl acceptor. Can efficiently catalyze the conversion of palmitoleoyl-ACP (cis-hexadec-9-enoyl-ACP) to cis-vaccenoyl-ACP (cis-octadec-11-enoyl-ACP), an essential step in the thermal regulation of fatty acid composition.</text>
</comment>
<comment type="caution">
    <text evidence="18">The sequence shown here is derived from an EMBL/GenBank/DDBJ whole genome shotgun (WGS) entry which is preliminary data.</text>
</comment>
<keyword evidence="5 14" id="KW-0444">Lipid biosynthesis</keyword>
<evidence type="ECO:0000256" key="7">
    <source>
        <dbReference type="ARBA" id="ARBA00022832"/>
    </source>
</evidence>
<feature type="active site" description="For beta-ketoacyl synthase activity" evidence="15">
    <location>
        <position position="167"/>
    </location>
</feature>
<evidence type="ECO:0000256" key="9">
    <source>
        <dbReference type="ARBA" id="ARBA00023160"/>
    </source>
</evidence>
<evidence type="ECO:0000256" key="15">
    <source>
        <dbReference type="PIRSR" id="PIRSR000447-1"/>
    </source>
</evidence>
<dbReference type="InterPro" id="IPR014031">
    <property type="entry name" value="Ketoacyl_synth_C"/>
</dbReference>
<reference evidence="18 19" key="1">
    <citation type="submission" date="2018-07" db="EMBL/GenBank/DDBJ databases">
        <title>High-quality-draft genome sequence of Gaiella occulta.</title>
        <authorList>
            <person name="Severino R."/>
            <person name="Froufe H.J.C."/>
            <person name="Rainey F.A."/>
            <person name="Barroso C."/>
            <person name="Albuquerque L."/>
            <person name="Lobo-Da-Cunha A."/>
            <person name="Da Costa M.S."/>
            <person name="Egas C."/>
        </authorList>
    </citation>
    <scope>NUCLEOTIDE SEQUENCE [LARGE SCALE GENOMIC DNA]</scope>
    <source>
        <strain evidence="18 19">F2-233</strain>
    </source>
</reference>